<evidence type="ECO:0000256" key="13">
    <source>
        <dbReference type="PIRSR" id="PIRSR006816-2"/>
    </source>
</evidence>
<keyword evidence="9 11" id="KW-0408">Iron</keyword>
<comment type="cofactor">
    <cofactor evidence="13">
        <name>[2Fe-2S] cluster</name>
        <dbReference type="ChEBI" id="CHEBI:190135"/>
    </cofactor>
    <text evidence="13">Binds 1 [2Fe-2S] cluster per subunit.</text>
</comment>
<dbReference type="GO" id="GO:0016491">
    <property type="term" value="F:oxidoreductase activity"/>
    <property type="evidence" value="ECO:0007669"/>
    <property type="project" value="InterPro"/>
</dbReference>
<evidence type="ECO:0000256" key="6">
    <source>
        <dbReference type="ARBA" id="ARBA00022827"/>
    </source>
</evidence>
<reference evidence="15 16" key="1">
    <citation type="submission" date="2016-04" db="EMBL/GenBank/DDBJ databases">
        <authorList>
            <person name="Evans L.H."/>
            <person name="Alamgir A."/>
            <person name="Owens N."/>
            <person name="Weber N.D."/>
            <person name="Virtaneva K."/>
            <person name="Barbian K."/>
            <person name="Babar A."/>
            <person name="Rosenke K."/>
        </authorList>
    </citation>
    <scope>NUCLEOTIDE SEQUENCE [LARGE SCALE GENOMIC DNA]</scope>
    <source>
        <strain evidence="15 16">LMa1</strain>
    </source>
</reference>
<keyword evidence="3 11" id="KW-0285">Flavoprotein</keyword>
<dbReference type="PANTHER" id="PTHR43513:SF3">
    <property type="entry name" value="DIHYDROOROTATE DEHYDROGENASE B (NAD(+)), ELECTRON TRANSFER SUBUNIT-RELATED"/>
    <property type="match status" value="1"/>
</dbReference>
<dbReference type="Proteomes" id="UP000078532">
    <property type="component" value="Unassembled WGS sequence"/>
</dbReference>
<dbReference type="PRINTS" id="PR00406">
    <property type="entry name" value="CYTB5RDTASE"/>
</dbReference>
<evidence type="ECO:0000313" key="15">
    <source>
        <dbReference type="EMBL" id="OAT86735.1"/>
    </source>
</evidence>
<gene>
    <name evidence="11" type="primary">pyrK</name>
    <name evidence="15" type="ORF">A6M21_02655</name>
</gene>
<comment type="function">
    <text evidence="11">Responsible for channeling the electrons from the oxidation of dihydroorotate from the FMN redox center in the PyrD type B subunit to the ultimate electron acceptor NAD(+).</text>
</comment>
<evidence type="ECO:0000256" key="1">
    <source>
        <dbReference type="ARBA" id="ARBA00006422"/>
    </source>
</evidence>
<dbReference type="Gene3D" id="2.10.240.10">
    <property type="entry name" value="Dihydroorotate dehydrogenase, electron transfer subunit"/>
    <property type="match status" value="1"/>
</dbReference>
<dbReference type="EMBL" id="LYVF01000009">
    <property type="protein sequence ID" value="OAT86735.1"/>
    <property type="molecule type" value="Genomic_DNA"/>
</dbReference>
<evidence type="ECO:0000313" key="16">
    <source>
        <dbReference type="Proteomes" id="UP000078532"/>
    </source>
</evidence>
<evidence type="ECO:0000259" key="14">
    <source>
        <dbReference type="PROSITE" id="PS51384"/>
    </source>
</evidence>
<keyword evidence="7 11" id="KW-0665">Pyrimidine biosynthesis</keyword>
<dbReference type="PIRSF" id="PIRSF006816">
    <property type="entry name" value="Cyc3_hyd_g"/>
    <property type="match status" value="1"/>
</dbReference>
<evidence type="ECO:0000256" key="4">
    <source>
        <dbReference type="ARBA" id="ARBA00022714"/>
    </source>
</evidence>
<comment type="cofactor">
    <cofactor evidence="11">
        <name>[2Fe-2S] cluster</name>
        <dbReference type="ChEBI" id="CHEBI:190135"/>
    </cofactor>
    <text evidence="11">Binds 1 [2Fe-2S] cluster per subunit.</text>
</comment>
<dbReference type="STRING" id="1838280.A6M21_02655"/>
<proteinExistence type="inferred from homology"/>
<dbReference type="SUPFAM" id="SSF52343">
    <property type="entry name" value="Ferredoxin reductase-like, C-terminal NADP-linked domain"/>
    <property type="match status" value="1"/>
</dbReference>
<comment type="subunit">
    <text evidence="11">Heterotetramer of 2 PyrK and 2 PyrD type B subunits.</text>
</comment>
<dbReference type="GO" id="GO:0044205">
    <property type="term" value="P:'de novo' UMP biosynthetic process"/>
    <property type="evidence" value="ECO:0007669"/>
    <property type="project" value="UniProtKB-UniRule"/>
</dbReference>
<keyword evidence="5 11" id="KW-0479">Metal-binding</keyword>
<dbReference type="InterPro" id="IPR019480">
    <property type="entry name" value="Dihydroorotate_DH_Fe-S-bd"/>
</dbReference>
<dbReference type="GO" id="GO:0051537">
    <property type="term" value="F:2 iron, 2 sulfur cluster binding"/>
    <property type="evidence" value="ECO:0007669"/>
    <property type="project" value="UniProtKB-KW"/>
</dbReference>
<dbReference type="AlphaFoldDB" id="A0A1B7LJI9"/>
<keyword evidence="4 11" id="KW-0001">2Fe-2S</keyword>
<evidence type="ECO:0000256" key="10">
    <source>
        <dbReference type="ARBA" id="ARBA00023014"/>
    </source>
</evidence>
<evidence type="ECO:0000256" key="12">
    <source>
        <dbReference type="PIRSR" id="PIRSR006816-1"/>
    </source>
</evidence>
<dbReference type="HAMAP" id="MF_01211">
    <property type="entry name" value="DHODB_Fe_S_bind"/>
    <property type="match status" value="1"/>
</dbReference>
<dbReference type="Gene3D" id="3.40.50.80">
    <property type="entry name" value="Nucleotide-binding domain of ferredoxin-NADP reductase (FNR) module"/>
    <property type="match status" value="1"/>
</dbReference>
<accession>A0A1B7LJI9</accession>
<dbReference type="InterPro" id="IPR039261">
    <property type="entry name" value="FNR_nucleotide-bd"/>
</dbReference>
<keyword evidence="8 11" id="KW-0249">Electron transport</keyword>
<feature type="binding site" evidence="11 12">
    <location>
        <begin position="80"/>
        <end position="81"/>
    </location>
    <ligand>
        <name>FAD</name>
        <dbReference type="ChEBI" id="CHEBI:57692"/>
    </ligand>
</feature>
<dbReference type="InterPro" id="IPR050353">
    <property type="entry name" value="PyrK_electron_transfer"/>
</dbReference>
<evidence type="ECO:0000256" key="11">
    <source>
        <dbReference type="HAMAP-Rule" id="MF_01211"/>
    </source>
</evidence>
<keyword evidence="2 11" id="KW-0813">Transport</keyword>
<dbReference type="CDD" id="cd06218">
    <property type="entry name" value="DHOD_e_trans"/>
    <property type="match status" value="1"/>
</dbReference>
<dbReference type="GO" id="GO:0009055">
    <property type="term" value="F:electron transfer activity"/>
    <property type="evidence" value="ECO:0007669"/>
    <property type="project" value="UniProtKB-UniRule"/>
</dbReference>
<dbReference type="SUPFAM" id="SSF63380">
    <property type="entry name" value="Riboflavin synthase domain-like"/>
    <property type="match status" value="1"/>
</dbReference>
<dbReference type="PANTHER" id="PTHR43513">
    <property type="entry name" value="DIHYDROOROTATE DEHYDROGENASE B (NAD(+)), ELECTRON TRANSFER SUBUNIT"/>
    <property type="match status" value="1"/>
</dbReference>
<feature type="domain" description="FAD-binding FR-type" evidence="14">
    <location>
        <begin position="5"/>
        <end position="105"/>
    </location>
</feature>
<feature type="binding site" evidence="11 12">
    <location>
        <begin position="56"/>
        <end position="59"/>
    </location>
    <ligand>
        <name>FAD</name>
        <dbReference type="ChEBI" id="CHEBI:57692"/>
    </ligand>
</feature>
<evidence type="ECO:0000256" key="9">
    <source>
        <dbReference type="ARBA" id="ARBA00023004"/>
    </source>
</evidence>
<dbReference type="RefSeq" id="WP_066666051.1">
    <property type="nucleotide sequence ID" value="NZ_LYVF01000009.1"/>
</dbReference>
<dbReference type="InterPro" id="IPR012165">
    <property type="entry name" value="Cyt_c3_hydrogenase_gsu"/>
</dbReference>
<comment type="similarity">
    <text evidence="1 11">Belongs to the PyrK family.</text>
</comment>
<organism evidence="15 16">
    <name type="scientific">Desulfotomaculum copahuensis</name>
    <dbReference type="NCBI Taxonomy" id="1838280"/>
    <lineage>
        <taxon>Bacteria</taxon>
        <taxon>Bacillati</taxon>
        <taxon>Bacillota</taxon>
        <taxon>Clostridia</taxon>
        <taxon>Eubacteriales</taxon>
        <taxon>Desulfotomaculaceae</taxon>
        <taxon>Desulfotomaculum</taxon>
    </lineage>
</organism>
<comment type="cofactor">
    <cofactor evidence="11 12">
        <name>FAD</name>
        <dbReference type="ChEBI" id="CHEBI:57692"/>
    </cofactor>
    <text evidence="11 12">Binds 1 FAD per subunit.</text>
</comment>
<dbReference type="Gene3D" id="2.40.30.10">
    <property type="entry name" value="Translation factors"/>
    <property type="match status" value="1"/>
</dbReference>
<dbReference type="PROSITE" id="PS51384">
    <property type="entry name" value="FAD_FR"/>
    <property type="match status" value="1"/>
</dbReference>
<feature type="binding site" evidence="11 12">
    <location>
        <begin position="73"/>
        <end position="75"/>
    </location>
    <ligand>
        <name>FAD</name>
        <dbReference type="ChEBI" id="CHEBI:57692"/>
    </ligand>
</feature>
<dbReference type="GO" id="GO:0046872">
    <property type="term" value="F:metal ion binding"/>
    <property type="evidence" value="ECO:0007669"/>
    <property type="project" value="UniProtKB-KW"/>
</dbReference>
<feature type="binding site" evidence="11 13">
    <location>
        <position position="241"/>
    </location>
    <ligand>
        <name>[2Fe-2S] cluster</name>
        <dbReference type="ChEBI" id="CHEBI:190135"/>
    </ligand>
</feature>
<dbReference type="UniPathway" id="UPA00070">
    <property type="reaction ID" value="UER00945"/>
</dbReference>
<evidence type="ECO:0000256" key="7">
    <source>
        <dbReference type="ARBA" id="ARBA00022975"/>
    </source>
</evidence>
<name>A0A1B7LJI9_9FIRM</name>
<evidence type="ECO:0000256" key="8">
    <source>
        <dbReference type="ARBA" id="ARBA00022982"/>
    </source>
</evidence>
<comment type="pathway">
    <text evidence="11">Pyrimidine metabolism; UMP biosynthesis via de novo pathway; orotate from (S)-dihydroorotate (NAD(+) route): step 1/1.</text>
</comment>
<feature type="binding site" evidence="11 13">
    <location>
        <position position="262"/>
    </location>
    <ligand>
        <name>[2Fe-2S] cluster</name>
        <dbReference type="ChEBI" id="CHEBI:190135"/>
    </ligand>
</feature>
<protein>
    <recommendedName>
        <fullName evidence="11">Dihydroorotate dehydrogenase B (NAD(+)), electron transfer subunit</fullName>
    </recommendedName>
    <alternativeName>
        <fullName evidence="11">Dihydroorotate oxidase B, electron transfer subunit</fullName>
    </alternativeName>
</protein>
<dbReference type="InterPro" id="IPR023455">
    <property type="entry name" value="Dihydroorotate_DHASE_ETsu"/>
</dbReference>
<keyword evidence="6 11" id="KW-0274">FAD</keyword>
<feature type="binding site" evidence="11 13">
    <location>
        <position position="236"/>
    </location>
    <ligand>
        <name>[2Fe-2S] cluster</name>
        <dbReference type="ChEBI" id="CHEBI:190135"/>
    </ligand>
</feature>
<keyword evidence="16" id="KW-1185">Reference proteome</keyword>
<evidence type="ECO:0000256" key="5">
    <source>
        <dbReference type="ARBA" id="ARBA00022723"/>
    </source>
</evidence>
<dbReference type="InterPro" id="IPR017938">
    <property type="entry name" value="Riboflavin_synthase-like_b-brl"/>
</dbReference>
<dbReference type="OrthoDB" id="9789468at2"/>
<dbReference type="InterPro" id="IPR037117">
    <property type="entry name" value="Dihydroorotate_DH_ele_sf"/>
</dbReference>
<dbReference type="Pfam" id="PF10418">
    <property type="entry name" value="DHODB_Fe-S_bind"/>
    <property type="match status" value="1"/>
</dbReference>
<sequence>MVSLKSAVLAEVLENREVAAGIRLLWLDAPAVCRAAAPGQFVHVRCAENLDPLLRRPLSIHAVERGKGRMALLYQVAGRGTALLAARRPGDRLDVLGPLGHGFTIPAPGRRMALVGGGIGAAPLFFLCQELAERDVSGYILAGARSREQLIVPSLPAAGPPDEWLAPGRFVRRAATDDGSAGHHGPVTDLLAPLLAGREVDAVYACGPRGMLQAVCALLKRYRVPGQVSLEERMGCGVGACLACACRTAGEDGRPSGYQRVCVEGPVFAADAVLWEDRI</sequence>
<comment type="caution">
    <text evidence="15">The sequence shown here is derived from an EMBL/GenBank/DDBJ whole genome shotgun (WGS) entry which is preliminary data.</text>
</comment>
<feature type="binding site" evidence="11 13">
    <location>
        <position position="244"/>
    </location>
    <ligand>
        <name>[2Fe-2S] cluster</name>
        <dbReference type="ChEBI" id="CHEBI:190135"/>
    </ligand>
</feature>
<keyword evidence="10 11" id="KW-0411">Iron-sulfur</keyword>
<evidence type="ECO:0000256" key="3">
    <source>
        <dbReference type="ARBA" id="ARBA00022630"/>
    </source>
</evidence>
<evidence type="ECO:0000256" key="2">
    <source>
        <dbReference type="ARBA" id="ARBA00022448"/>
    </source>
</evidence>
<dbReference type="GO" id="GO:0050660">
    <property type="term" value="F:flavin adenine dinucleotide binding"/>
    <property type="evidence" value="ECO:0007669"/>
    <property type="project" value="InterPro"/>
</dbReference>
<dbReference type="InterPro" id="IPR017927">
    <property type="entry name" value="FAD-bd_FR_type"/>
</dbReference>